<dbReference type="Pfam" id="PF03484">
    <property type="entry name" value="B5"/>
    <property type="match status" value="1"/>
</dbReference>
<dbReference type="InterPro" id="IPR005121">
    <property type="entry name" value="Fdx_antiC-bd"/>
</dbReference>
<dbReference type="InterPro" id="IPR045060">
    <property type="entry name" value="Phe-tRNA-ligase_IIc_bsu"/>
</dbReference>
<keyword evidence="4 11" id="KW-0479">Metal-binding</keyword>
<dbReference type="GO" id="GO:0004826">
    <property type="term" value="F:phenylalanine-tRNA ligase activity"/>
    <property type="evidence" value="ECO:0007669"/>
    <property type="project" value="UniProtKB-UniRule"/>
</dbReference>
<dbReference type="AlphaFoldDB" id="A0A451DB63"/>
<dbReference type="OrthoDB" id="9805455at2"/>
<keyword evidence="11" id="KW-0963">Cytoplasm</keyword>
<dbReference type="PROSITE" id="PS51483">
    <property type="entry name" value="B5"/>
    <property type="match status" value="1"/>
</dbReference>
<dbReference type="SMART" id="SM00896">
    <property type="entry name" value="FDX-ACB"/>
    <property type="match status" value="1"/>
</dbReference>
<evidence type="ECO:0000256" key="4">
    <source>
        <dbReference type="ARBA" id="ARBA00022723"/>
    </source>
</evidence>
<dbReference type="InterPro" id="IPR004532">
    <property type="entry name" value="Phe-tRNA-ligase_IIc_bsu_bact"/>
</dbReference>
<accession>A0A451DB63</accession>
<evidence type="ECO:0000256" key="6">
    <source>
        <dbReference type="ARBA" id="ARBA00022840"/>
    </source>
</evidence>
<comment type="caution">
    <text evidence="11">Lacks conserved residue(s) required for the propagation of feature annotation.</text>
</comment>
<feature type="binding site" evidence="11">
    <location>
        <position position="461"/>
    </location>
    <ligand>
        <name>Mg(2+)</name>
        <dbReference type="ChEBI" id="CHEBI:18420"/>
        <note>shared with alpha subunit</note>
    </ligand>
</feature>
<dbReference type="PROSITE" id="PS51447">
    <property type="entry name" value="FDX_ACB"/>
    <property type="match status" value="1"/>
</dbReference>
<keyword evidence="8 11" id="KW-0648">Protein biosynthesis</keyword>
<comment type="catalytic activity">
    <reaction evidence="10 11">
        <text>tRNA(Phe) + L-phenylalanine + ATP = L-phenylalanyl-tRNA(Phe) + AMP + diphosphate + H(+)</text>
        <dbReference type="Rhea" id="RHEA:19413"/>
        <dbReference type="Rhea" id="RHEA-COMP:9668"/>
        <dbReference type="Rhea" id="RHEA-COMP:9699"/>
        <dbReference type="ChEBI" id="CHEBI:15378"/>
        <dbReference type="ChEBI" id="CHEBI:30616"/>
        <dbReference type="ChEBI" id="CHEBI:33019"/>
        <dbReference type="ChEBI" id="CHEBI:58095"/>
        <dbReference type="ChEBI" id="CHEBI:78442"/>
        <dbReference type="ChEBI" id="CHEBI:78531"/>
        <dbReference type="ChEBI" id="CHEBI:456215"/>
        <dbReference type="EC" id="6.1.1.20"/>
    </reaction>
</comment>
<keyword evidence="7 11" id="KW-0460">Magnesium</keyword>
<dbReference type="SUPFAM" id="SSF46955">
    <property type="entry name" value="Putative DNA-binding domain"/>
    <property type="match status" value="2"/>
</dbReference>
<dbReference type="GO" id="GO:0005524">
    <property type="term" value="F:ATP binding"/>
    <property type="evidence" value="ECO:0007669"/>
    <property type="project" value="UniProtKB-UniRule"/>
</dbReference>
<dbReference type="InterPro" id="IPR041616">
    <property type="entry name" value="PheRS_beta_core"/>
</dbReference>
<dbReference type="SUPFAM" id="SSF55681">
    <property type="entry name" value="Class II aaRS and biotin synthetases"/>
    <property type="match status" value="1"/>
</dbReference>
<comment type="similarity">
    <text evidence="1 11">Belongs to the phenylalanyl-tRNA synthetase beta subunit family. Type 1 subfamily.</text>
</comment>
<dbReference type="SMART" id="SM00873">
    <property type="entry name" value="B3_4"/>
    <property type="match status" value="1"/>
</dbReference>
<comment type="cofactor">
    <cofactor evidence="11">
        <name>Mg(2+)</name>
        <dbReference type="ChEBI" id="CHEBI:18420"/>
    </cofactor>
    <text evidence="11">Binds 2 magnesium ions per tetramer.</text>
</comment>
<dbReference type="HAMAP" id="MF_00283">
    <property type="entry name" value="Phe_tRNA_synth_beta1"/>
    <property type="match status" value="1"/>
</dbReference>
<dbReference type="InterPro" id="IPR009061">
    <property type="entry name" value="DNA-bd_dom_put_sf"/>
</dbReference>
<dbReference type="InterPro" id="IPR012340">
    <property type="entry name" value="NA-bd_OB-fold"/>
</dbReference>
<feature type="binding site" evidence="11">
    <location>
        <position position="455"/>
    </location>
    <ligand>
        <name>Mg(2+)</name>
        <dbReference type="ChEBI" id="CHEBI:18420"/>
        <note>shared with alpha subunit</note>
    </ligand>
</feature>
<dbReference type="CDD" id="cd00769">
    <property type="entry name" value="PheRS_beta_core"/>
    <property type="match status" value="1"/>
</dbReference>
<dbReference type="GO" id="GO:0009328">
    <property type="term" value="C:phenylalanine-tRNA ligase complex"/>
    <property type="evidence" value="ECO:0007669"/>
    <property type="project" value="TreeGrafter"/>
</dbReference>
<evidence type="ECO:0000256" key="5">
    <source>
        <dbReference type="ARBA" id="ARBA00022741"/>
    </source>
</evidence>
<keyword evidence="5 11" id="KW-0547">Nucleotide-binding</keyword>
<dbReference type="EC" id="6.1.1.20" evidence="11"/>
<dbReference type="InterPro" id="IPR036690">
    <property type="entry name" value="Fdx_antiC-bd_sf"/>
</dbReference>
<keyword evidence="9 11" id="KW-0030">Aminoacyl-tRNA synthetase</keyword>
<feature type="domain" description="B5" evidence="13">
    <location>
        <begin position="402"/>
        <end position="477"/>
    </location>
</feature>
<dbReference type="Gene3D" id="3.50.40.10">
    <property type="entry name" value="Phenylalanyl-trna Synthetase, Chain B, domain 3"/>
    <property type="match status" value="1"/>
</dbReference>
<dbReference type="Gene3D" id="3.30.930.10">
    <property type="entry name" value="Bira Bifunctional Protein, Domain 2"/>
    <property type="match status" value="1"/>
</dbReference>
<evidence type="ECO:0000256" key="3">
    <source>
        <dbReference type="ARBA" id="ARBA00022598"/>
    </source>
</evidence>
<name>A0A451DB63_9GAMM</name>
<dbReference type="RefSeq" id="WP_154061436.1">
    <property type="nucleotide sequence ID" value="NZ_LR217717.1"/>
</dbReference>
<protein>
    <recommendedName>
        <fullName evidence="11">Phenylalanine--tRNA ligase beta subunit</fullName>
        <ecNumber evidence="11">6.1.1.20</ecNumber>
    </recommendedName>
    <alternativeName>
        <fullName evidence="11">Phenylalanyl-tRNA synthetase beta subunit</fullName>
        <shortName evidence="11">PheRS</shortName>
    </alternativeName>
</protein>
<dbReference type="Gene3D" id="3.30.56.10">
    <property type="match status" value="2"/>
</dbReference>
<evidence type="ECO:0000256" key="10">
    <source>
        <dbReference type="ARBA" id="ARBA00049255"/>
    </source>
</evidence>
<dbReference type="GO" id="GO:0000287">
    <property type="term" value="F:magnesium ion binding"/>
    <property type="evidence" value="ECO:0007669"/>
    <property type="project" value="UniProtKB-UniRule"/>
</dbReference>
<evidence type="ECO:0000256" key="8">
    <source>
        <dbReference type="ARBA" id="ARBA00022917"/>
    </source>
</evidence>
<evidence type="ECO:0000256" key="7">
    <source>
        <dbReference type="ARBA" id="ARBA00022842"/>
    </source>
</evidence>
<comment type="subunit">
    <text evidence="2 11">Tetramer of two alpha and two beta subunits.</text>
</comment>
<dbReference type="Pfam" id="PF17759">
    <property type="entry name" value="tRNA_synthFbeta"/>
    <property type="match status" value="1"/>
</dbReference>
<sequence>MKFGEEWLRQWINPPISSKQLCEQLTNFGCEAECIKENNLYVQNTVIGEIIFKKPFNIIKKLFIYTVRIYNNQKIFILFIDKEYLIKGTKVPIILTNNILEKKTHVLTENFFKNSDNKFGSYHLLGIDKNNHEIIVLEYNAIVGLNFNNHRHINRYIMKFFIPFNRVDLRSIWGLSREIALLNKLPLPQIKHKHFLYSKIFIKNRVAISIKNNFIQYIFCEFYNLDTKSILPFYMQERLIQSDMFTNNIIKNIINYVFIETGHWFHIFDLDYLDKKLYISSLKQEKLIRDKNDKKFILPKDTIILHNYKKILSFEDMEYSEYSKVSNLTKNLFLGSICFDPVFIQTRYLSRPILNQNMDYMKYNIYPILQKNIFKYIQTLIKKICSGDFSILKIYKMDINIFVPIVLLLTIEKLNKITGIKFIKRDVITILKDCHFIFFEKNNIFYVTPPYWRSDIRIIEDLISEIIRIYGYEKIVSQSPYEHVNKFLNKKNKISLSRIKLFLSDRGYFEIISYSFVNSTIQKYFKMREESLKIKNPISSDMSEMRLSLWIGLLSCIAYNQKRQKESIRLFETGLCFFSPQDRCSPIIQNEYLSGAISGLIGRREWYLKNRKLDFYDLKGDIEFILNICGKLGDVEFISEKYVGLCAEQSVGIYLHNQLIGRIGVLDSSFHDIFDLKDSVILFEIMWKKICYRSVNNIKHISLLPNSKRDISIIVLDTVLSKDILNLCTNNISIKNTDIHIYDIYTGHNIPIGKKSISISFIFNSSVSTLKESDINLNILQCITALKNKFGAILRD</sequence>
<dbReference type="SMART" id="SM00874">
    <property type="entry name" value="B5"/>
    <property type="match status" value="1"/>
</dbReference>
<dbReference type="InterPro" id="IPR045864">
    <property type="entry name" value="aa-tRNA-synth_II/BPL/LPL"/>
</dbReference>
<feature type="domain" description="FDX-ACB" evidence="12">
    <location>
        <begin position="702"/>
        <end position="795"/>
    </location>
</feature>
<dbReference type="SUPFAM" id="SSF56037">
    <property type="entry name" value="PheT/TilS domain"/>
    <property type="match status" value="1"/>
</dbReference>
<dbReference type="NCBIfam" id="TIGR00472">
    <property type="entry name" value="pheT_bact"/>
    <property type="match status" value="1"/>
</dbReference>
<dbReference type="PANTHER" id="PTHR10947:SF0">
    <property type="entry name" value="PHENYLALANINE--TRNA LIGASE BETA SUBUNIT"/>
    <property type="match status" value="1"/>
</dbReference>
<evidence type="ECO:0000313" key="15">
    <source>
        <dbReference type="Proteomes" id="UP000294349"/>
    </source>
</evidence>
<evidence type="ECO:0000259" key="13">
    <source>
        <dbReference type="PROSITE" id="PS51483"/>
    </source>
</evidence>
<dbReference type="EMBL" id="LR217717">
    <property type="protein sequence ID" value="VFP83563.1"/>
    <property type="molecule type" value="Genomic_DNA"/>
</dbReference>
<dbReference type="InterPro" id="IPR005147">
    <property type="entry name" value="tRNA_synthase_B5-dom"/>
</dbReference>
<dbReference type="GO" id="GO:0003723">
    <property type="term" value="F:RNA binding"/>
    <property type="evidence" value="ECO:0007669"/>
    <property type="project" value="InterPro"/>
</dbReference>
<evidence type="ECO:0000256" key="11">
    <source>
        <dbReference type="HAMAP-Rule" id="MF_00283"/>
    </source>
</evidence>
<dbReference type="SUPFAM" id="SSF54991">
    <property type="entry name" value="Anticodon-binding domain of PheRS"/>
    <property type="match status" value="1"/>
</dbReference>
<evidence type="ECO:0000256" key="2">
    <source>
        <dbReference type="ARBA" id="ARBA00011209"/>
    </source>
</evidence>
<gene>
    <name evidence="11 14" type="primary">pheT</name>
    <name evidence="14" type="ORF">BUCILAFE3058_090</name>
</gene>
<evidence type="ECO:0000256" key="9">
    <source>
        <dbReference type="ARBA" id="ARBA00023146"/>
    </source>
</evidence>
<evidence type="ECO:0000256" key="1">
    <source>
        <dbReference type="ARBA" id="ARBA00008653"/>
    </source>
</evidence>
<reference evidence="14 15" key="1">
    <citation type="submission" date="2019-02" db="EMBL/GenBank/DDBJ databases">
        <authorList>
            <person name="Manzano-Marin A."/>
            <person name="Manzano-Marin A."/>
        </authorList>
    </citation>
    <scope>NUCLEOTIDE SEQUENCE [LARGE SCALE GENOMIC DNA]</scope>
    <source>
        <strain evidence="14 15">BuCilaricifoliae</strain>
    </source>
</reference>
<evidence type="ECO:0000259" key="12">
    <source>
        <dbReference type="PROSITE" id="PS51447"/>
    </source>
</evidence>
<feature type="binding site" evidence="11">
    <location>
        <position position="465"/>
    </location>
    <ligand>
        <name>Mg(2+)</name>
        <dbReference type="ChEBI" id="CHEBI:18420"/>
        <note>shared with alpha subunit</note>
    </ligand>
</feature>
<dbReference type="Gene3D" id="3.30.70.380">
    <property type="entry name" value="Ferrodoxin-fold anticodon-binding domain"/>
    <property type="match status" value="1"/>
</dbReference>
<dbReference type="GO" id="GO:0006432">
    <property type="term" value="P:phenylalanyl-tRNA aminoacylation"/>
    <property type="evidence" value="ECO:0007669"/>
    <property type="project" value="UniProtKB-UniRule"/>
</dbReference>
<comment type="subcellular location">
    <subcellularLocation>
        <location evidence="11">Cytoplasm</location>
    </subcellularLocation>
</comment>
<dbReference type="Proteomes" id="UP000294349">
    <property type="component" value="Chromosome"/>
</dbReference>
<dbReference type="InterPro" id="IPR005146">
    <property type="entry name" value="B3/B4_tRNA-bd"/>
</dbReference>
<evidence type="ECO:0000313" key="14">
    <source>
        <dbReference type="EMBL" id="VFP83563.1"/>
    </source>
</evidence>
<dbReference type="Pfam" id="PF03147">
    <property type="entry name" value="FDX-ACB"/>
    <property type="match status" value="1"/>
</dbReference>
<keyword evidence="6 11" id="KW-0067">ATP-binding</keyword>
<organism evidence="14 15">
    <name type="scientific">Buchnera aphidicola</name>
    <name type="common">Cinara laricifoliae</name>
    <dbReference type="NCBI Taxonomy" id="2518977"/>
    <lineage>
        <taxon>Bacteria</taxon>
        <taxon>Pseudomonadati</taxon>
        <taxon>Pseudomonadota</taxon>
        <taxon>Gammaproteobacteria</taxon>
        <taxon>Enterobacterales</taxon>
        <taxon>Erwiniaceae</taxon>
        <taxon>Buchnera</taxon>
    </lineage>
</organism>
<dbReference type="PANTHER" id="PTHR10947">
    <property type="entry name" value="PHENYLALANYL-TRNA SYNTHETASE BETA CHAIN AND LEUCINE-RICH REPEAT-CONTAINING PROTEIN 47"/>
    <property type="match status" value="1"/>
</dbReference>
<dbReference type="Pfam" id="PF03483">
    <property type="entry name" value="B3_4"/>
    <property type="match status" value="1"/>
</dbReference>
<proteinExistence type="inferred from homology"/>
<keyword evidence="3 11" id="KW-0436">Ligase</keyword>
<dbReference type="Gene3D" id="2.40.50.140">
    <property type="entry name" value="Nucleic acid-binding proteins"/>
    <property type="match status" value="1"/>
</dbReference>
<dbReference type="InterPro" id="IPR020825">
    <property type="entry name" value="Phe-tRNA_synthase-like_B3/B4"/>
</dbReference>